<gene>
    <name evidence="3" type="primary">LOC107462320</name>
</gene>
<reference evidence="3" key="2">
    <citation type="submission" date="2025-08" db="UniProtKB">
        <authorList>
            <consortium name="RefSeq"/>
        </authorList>
    </citation>
    <scope>IDENTIFICATION</scope>
    <source>
        <tissue evidence="3">Whole plant</tissue>
    </source>
</reference>
<evidence type="ECO:0000313" key="2">
    <source>
        <dbReference type="Proteomes" id="UP000515211"/>
    </source>
</evidence>
<dbReference type="RefSeq" id="XP_020985845.2">
    <property type="nucleotide sequence ID" value="XM_021130186.2"/>
</dbReference>
<dbReference type="Proteomes" id="UP000515211">
    <property type="component" value="Chromosome 8"/>
</dbReference>
<dbReference type="Pfam" id="PF00078">
    <property type="entry name" value="RVT_1"/>
    <property type="match status" value="1"/>
</dbReference>
<name>A0A6P5MMT9_ARADU</name>
<dbReference type="InterPro" id="IPR052343">
    <property type="entry name" value="Retrotransposon-Effector_Assoc"/>
</dbReference>
<organism evidence="2 3">
    <name type="scientific">Arachis duranensis</name>
    <name type="common">Wild peanut</name>
    <dbReference type="NCBI Taxonomy" id="130453"/>
    <lineage>
        <taxon>Eukaryota</taxon>
        <taxon>Viridiplantae</taxon>
        <taxon>Streptophyta</taxon>
        <taxon>Embryophyta</taxon>
        <taxon>Tracheophyta</taxon>
        <taxon>Spermatophyta</taxon>
        <taxon>Magnoliopsida</taxon>
        <taxon>eudicotyledons</taxon>
        <taxon>Gunneridae</taxon>
        <taxon>Pentapetalae</taxon>
        <taxon>rosids</taxon>
        <taxon>fabids</taxon>
        <taxon>Fabales</taxon>
        <taxon>Fabaceae</taxon>
        <taxon>Papilionoideae</taxon>
        <taxon>50 kb inversion clade</taxon>
        <taxon>dalbergioids sensu lato</taxon>
        <taxon>Dalbergieae</taxon>
        <taxon>Pterocarpus clade</taxon>
        <taxon>Arachis</taxon>
    </lineage>
</organism>
<dbReference type="KEGG" id="adu:107462320"/>
<feature type="domain" description="Reverse transcriptase" evidence="1">
    <location>
        <begin position="333"/>
        <end position="430"/>
    </location>
</feature>
<protein>
    <submittedName>
        <fullName evidence="3">Uncharacterized protein LOC107462320</fullName>
    </submittedName>
</protein>
<sequence length="436" mass="50693">MGDFNEIVYVEERKGVTSLPASAKEFRAWINDMELLDKYPDTILRGGPRGLSDHCHLIVEDRRLVQGTKPFRSLDSWFTHEGFQRMVKEEWRRLGDVQFLDKLKALLKSLNRWHKQYFRNIPEKIQKFEVEIKKVDDMVSNGVHDGTIEARRKTLVRCCEIWYTRQDIHWKQMSRSRHAKEMDRNTRHFNNIASAGRKNNRIDSLVINGRLVRNHARIKVATRDFYRNLHHQEDSSNINFRDGLVNWLELEEAQALEVLTSAEEVKDAVWECESSKASSSDGYNTNFIKRCWEEIGVKFTKAVLSLFEMARLPAESNVTWVALASKFLGAKEIKDIRPISIARCVYKVISKVLTKRMKSVIPGLVGESQSAFVKGRRIHDGALIAGETVQWLKLKKKASAIIKLDFQKAYDRVKSNFVDIVLEKIGFGRRWRAWIT</sequence>
<dbReference type="InterPro" id="IPR000477">
    <property type="entry name" value="RT_dom"/>
</dbReference>
<proteinExistence type="predicted"/>
<accession>A0A6P5MMT9</accession>
<dbReference type="AlphaFoldDB" id="A0A6P5MMT9"/>
<evidence type="ECO:0000259" key="1">
    <source>
        <dbReference type="Pfam" id="PF00078"/>
    </source>
</evidence>
<dbReference type="GeneID" id="107462320"/>
<dbReference type="PANTHER" id="PTHR46890">
    <property type="entry name" value="NON-LTR RETROLELEMENT REVERSE TRANSCRIPTASE-LIKE PROTEIN-RELATED"/>
    <property type="match status" value="1"/>
</dbReference>
<reference evidence="2" key="1">
    <citation type="journal article" date="2016" name="Nat. Genet.">
        <title>The genome sequences of Arachis duranensis and Arachis ipaensis, the diploid ancestors of cultivated peanut.</title>
        <authorList>
            <person name="Bertioli D.J."/>
            <person name="Cannon S.B."/>
            <person name="Froenicke L."/>
            <person name="Huang G."/>
            <person name="Farmer A.D."/>
            <person name="Cannon E.K."/>
            <person name="Liu X."/>
            <person name="Gao D."/>
            <person name="Clevenger J."/>
            <person name="Dash S."/>
            <person name="Ren L."/>
            <person name="Moretzsohn M.C."/>
            <person name="Shirasawa K."/>
            <person name="Huang W."/>
            <person name="Vidigal B."/>
            <person name="Abernathy B."/>
            <person name="Chu Y."/>
            <person name="Niederhuth C.E."/>
            <person name="Umale P."/>
            <person name="Araujo A.C."/>
            <person name="Kozik A."/>
            <person name="Kim K.D."/>
            <person name="Burow M.D."/>
            <person name="Varshney R.K."/>
            <person name="Wang X."/>
            <person name="Zhang X."/>
            <person name="Barkley N."/>
            <person name="Guimaraes P.M."/>
            <person name="Isobe S."/>
            <person name="Guo B."/>
            <person name="Liao B."/>
            <person name="Stalker H.T."/>
            <person name="Schmitz R.J."/>
            <person name="Scheffler B.E."/>
            <person name="Leal-Bertioli S.C."/>
            <person name="Xun X."/>
            <person name="Jackson S.A."/>
            <person name="Michelmore R."/>
            <person name="Ozias-Akins P."/>
        </authorList>
    </citation>
    <scope>NUCLEOTIDE SEQUENCE [LARGE SCALE GENOMIC DNA]</scope>
    <source>
        <strain evidence="2">cv. V14167</strain>
    </source>
</reference>
<keyword evidence="2" id="KW-1185">Reference proteome</keyword>
<evidence type="ECO:0000313" key="3">
    <source>
        <dbReference type="RefSeq" id="XP_020985845.2"/>
    </source>
</evidence>
<dbReference type="PANTHER" id="PTHR46890:SF50">
    <property type="entry name" value="RNA-DIRECTED DNA POLYMERASE, EUKARYOTA, REVERSE TRANSCRIPTASE ZINC-BINDING DOMAIN PROTEIN-RELATED"/>
    <property type="match status" value="1"/>
</dbReference>